<evidence type="ECO:0000256" key="1">
    <source>
        <dbReference type="ARBA" id="ARBA00022448"/>
    </source>
</evidence>
<evidence type="ECO:0000313" key="7">
    <source>
        <dbReference type="EMBL" id="EGH18276.1"/>
    </source>
</evidence>
<keyword evidence="4" id="KW-0067">ATP-binding</keyword>
<gene>
    <name evidence="7" type="ORF">Pgy4_35523</name>
</gene>
<keyword evidence="5" id="KW-1278">Translocase</keyword>
<accession>F3CG84</accession>
<dbReference type="SUPFAM" id="SSF52540">
    <property type="entry name" value="P-loop containing nucleoside triphosphate hydrolases"/>
    <property type="match status" value="1"/>
</dbReference>
<evidence type="ECO:0000256" key="2">
    <source>
        <dbReference type="ARBA" id="ARBA00022475"/>
    </source>
</evidence>
<feature type="non-terminal residue" evidence="7">
    <location>
        <position position="1"/>
    </location>
</feature>
<dbReference type="EMBL" id="ADWY01002542">
    <property type="protein sequence ID" value="EGH18276.1"/>
    <property type="molecule type" value="Genomic_DNA"/>
</dbReference>
<keyword evidence="1" id="KW-0813">Transport</keyword>
<evidence type="ECO:0000256" key="5">
    <source>
        <dbReference type="ARBA" id="ARBA00022967"/>
    </source>
</evidence>
<dbReference type="InterPro" id="IPR027417">
    <property type="entry name" value="P-loop_NTPase"/>
</dbReference>
<dbReference type="BioCyc" id="PSYR875330:G11XH-6768-MONOMER"/>
<reference evidence="7 8" key="1">
    <citation type="journal article" date="2011" name="PLoS Pathog.">
        <title>Dynamic evolution of pathogenicity revealed by sequencing and comparative genomics of 19 Pseudomonas syringae isolates.</title>
        <authorList>
            <person name="Baltrus D.A."/>
            <person name="Nishimura M.T."/>
            <person name="Romanchuk A."/>
            <person name="Chang J.H."/>
            <person name="Mukhtar M.S."/>
            <person name="Cherkis K."/>
            <person name="Roach J."/>
            <person name="Grant S.R."/>
            <person name="Jones C.D."/>
            <person name="Dangl J.L."/>
        </authorList>
    </citation>
    <scope>NUCLEOTIDE SEQUENCE [LARGE SCALE GENOMIC DNA]</scope>
    <source>
        <strain evidence="8">race 4</strain>
    </source>
</reference>
<name>F3CG84_PSESG</name>
<proteinExistence type="predicted"/>
<dbReference type="AlphaFoldDB" id="F3CG84"/>
<protein>
    <submittedName>
        <fullName evidence="7">ABC transporter protein, ATP binding component</fullName>
    </submittedName>
</protein>
<dbReference type="PANTHER" id="PTHR43790">
    <property type="entry name" value="CARBOHYDRATE TRANSPORT ATP-BINDING PROTEIN MG119-RELATED"/>
    <property type="match status" value="1"/>
</dbReference>
<keyword evidence="2" id="KW-1003">Cell membrane</keyword>
<evidence type="ECO:0000313" key="8">
    <source>
        <dbReference type="Proteomes" id="UP000005466"/>
    </source>
</evidence>
<organism evidence="7 8">
    <name type="scientific">Pseudomonas savastanoi pv. glycinea str. race 4</name>
    <dbReference type="NCBI Taxonomy" id="875330"/>
    <lineage>
        <taxon>Bacteria</taxon>
        <taxon>Pseudomonadati</taxon>
        <taxon>Pseudomonadota</taxon>
        <taxon>Gammaproteobacteria</taxon>
        <taxon>Pseudomonadales</taxon>
        <taxon>Pseudomonadaceae</taxon>
        <taxon>Pseudomonas</taxon>
    </lineage>
</organism>
<sequence length="82" mass="9095">QQQLVVLARALALQPRLLVLDEPTASLSTTEAQRLFELIDTLRAQGVCILYISHRLSDLQRIADRAIVLRDGRVSGEFAAPL</sequence>
<dbReference type="Proteomes" id="UP000005466">
    <property type="component" value="Unassembled WGS sequence"/>
</dbReference>
<dbReference type="PANTHER" id="PTHR43790:SF3">
    <property type="entry name" value="D-ALLOSE IMPORT ATP-BINDING PROTEIN ALSA-RELATED"/>
    <property type="match status" value="1"/>
</dbReference>
<comment type="caution">
    <text evidence="7">The sequence shown here is derived from an EMBL/GenBank/DDBJ whole genome shotgun (WGS) entry which is preliminary data.</text>
</comment>
<evidence type="ECO:0000256" key="4">
    <source>
        <dbReference type="ARBA" id="ARBA00022840"/>
    </source>
</evidence>
<feature type="non-terminal residue" evidence="7">
    <location>
        <position position="82"/>
    </location>
</feature>
<keyword evidence="6" id="KW-0472">Membrane</keyword>
<dbReference type="HOGENOM" id="CLU_2548033_0_0_6"/>
<dbReference type="Gene3D" id="3.40.50.300">
    <property type="entry name" value="P-loop containing nucleotide triphosphate hydrolases"/>
    <property type="match status" value="1"/>
</dbReference>
<dbReference type="GO" id="GO:0005524">
    <property type="term" value="F:ATP binding"/>
    <property type="evidence" value="ECO:0007669"/>
    <property type="project" value="UniProtKB-KW"/>
</dbReference>
<dbReference type="InterPro" id="IPR050107">
    <property type="entry name" value="ABC_carbohydrate_import_ATPase"/>
</dbReference>
<evidence type="ECO:0000256" key="6">
    <source>
        <dbReference type="ARBA" id="ARBA00023136"/>
    </source>
</evidence>
<evidence type="ECO:0000256" key="3">
    <source>
        <dbReference type="ARBA" id="ARBA00022741"/>
    </source>
</evidence>
<keyword evidence="3" id="KW-0547">Nucleotide-binding</keyword>